<dbReference type="InterPro" id="IPR050468">
    <property type="entry name" value="Cuticle_Struct_Prot"/>
</dbReference>
<keyword evidence="5" id="KW-1185">Reference proteome</keyword>
<dbReference type="PROSITE" id="PS51155">
    <property type="entry name" value="CHIT_BIND_RR_2"/>
    <property type="match status" value="1"/>
</dbReference>
<dbReference type="PANTHER" id="PTHR10380">
    <property type="entry name" value="CUTICLE PROTEIN"/>
    <property type="match status" value="1"/>
</dbReference>
<feature type="region of interest" description="Disordered" evidence="2">
    <location>
        <begin position="102"/>
        <end position="133"/>
    </location>
</feature>
<protein>
    <submittedName>
        <fullName evidence="4">Uncharacterized protein</fullName>
    </submittedName>
</protein>
<dbReference type="Pfam" id="PF00379">
    <property type="entry name" value="Chitin_bind_4"/>
    <property type="match status" value="1"/>
</dbReference>
<reference evidence="4" key="2">
    <citation type="submission" date="2022-10" db="EMBL/GenBank/DDBJ databases">
        <authorList>
            <consortium name="ENA_rothamsted_submissions"/>
            <consortium name="culmorum"/>
            <person name="King R."/>
        </authorList>
    </citation>
    <scope>NUCLEOTIDE SEQUENCE</scope>
</reference>
<dbReference type="GO" id="GO:0008010">
    <property type="term" value="F:structural constituent of chitin-based larval cuticle"/>
    <property type="evidence" value="ECO:0007669"/>
    <property type="project" value="TreeGrafter"/>
</dbReference>
<reference evidence="4" key="1">
    <citation type="submission" date="2022-01" db="EMBL/GenBank/DDBJ databases">
        <authorList>
            <person name="King R."/>
        </authorList>
    </citation>
    <scope>NUCLEOTIDE SEQUENCE</scope>
</reference>
<dbReference type="AlphaFoldDB" id="A0A9P0DE29"/>
<evidence type="ECO:0000256" key="1">
    <source>
        <dbReference type="PROSITE-ProRule" id="PRU00497"/>
    </source>
</evidence>
<dbReference type="GO" id="GO:0062129">
    <property type="term" value="C:chitin-based extracellular matrix"/>
    <property type="evidence" value="ECO:0007669"/>
    <property type="project" value="TreeGrafter"/>
</dbReference>
<dbReference type="Proteomes" id="UP001153737">
    <property type="component" value="Chromosome 10"/>
</dbReference>
<proteinExistence type="predicted"/>
<name>A0A9P0DE29_PHACE</name>
<dbReference type="PANTHER" id="PTHR10380:SF192">
    <property type="entry name" value="GEO02312P1"/>
    <property type="match status" value="1"/>
</dbReference>
<evidence type="ECO:0000256" key="3">
    <source>
        <dbReference type="SAM" id="SignalP"/>
    </source>
</evidence>
<feature type="signal peptide" evidence="3">
    <location>
        <begin position="1"/>
        <end position="17"/>
    </location>
</feature>
<feature type="compositionally biased region" description="Polar residues" evidence="2">
    <location>
        <begin position="111"/>
        <end position="124"/>
    </location>
</feature>
<evidence type="ECO:0000256" key="2">
    <source>
        <dbReference type="SAM" id="MobiDB-lite"/>
    </source>
</evidence>
<keyword evidence="3" id="KW-0732">Signal</keyword>
<keyword evidence="1" id="KW-0193">Cuticle</keyword>
<dbReference type="EMBL" id="OU896716">
    <property type="protein sequence ID" value="CAH1117683.1"/>
    <property type="molecule type" value="Genomic_DNA"/>
</dbReference>
<evidence type="ECO:0000313" key="5">
    <source>
        <dbReference type="Proteomes" id="UP001153737"/>
    </source>
</evidence>
<dbReference type="InterPro" id="IPR000618">
    <property type="entry name" value="Insect_cuticle"/>
</dbReference>
<sequence>MKFEISLLVMSVTVVCAIEESNDKILASSNRQNEDGYHFGYETSGGQEREEKGVLDRVGNNLILRVTGFYSYLGSNDKRYRVVYKADETGYNARREVIPRRVPGLYESSKDSPSGKTTSNQTMESSQSTTDSDVTDATVFEWMKPVIASAPIPPGISSAAIASLAGGGIG</sequence>
<feature type="chain" id="PRO_5040354825" evidence="3">
    <location>
        <begin position="18"/>
        <end position="170"/>
    </location>
</feature>
<evidence type="ECO:0000313" key="4">
    <source>
        <dbReference type="EMBL" id="CAH1117683.1"/>
    </source>
</evidence>
<accession>A0A9P0DE29</accession>
<gene>
    <name evidence="4" type="ORF">PHAECO_LOCUS1545</name>
</gene>
<organism evidence="4 5">
    <name type="scientific">Phaedon cochleariae</name>
    <name type="common">Mustard beetle</name>
    <dbReference type="NCBI Taxonomy" id="80249"/>
    <lineage>
        <taxon>Eukaryota</taxon>
        <taxon>Metazoa</taxon>
        <taxon>Ecdysozoa</taxon>
        <taxon>Arthropoda</taxon>
        <taxon>Hexapoda</taxon>
        <taxon>Insecta</taxon>
        <taxon>Pterygota</taxon>
        <taxon>Neoptera</taxon>
        <taxon>Endopterygota</taxon>
        <taxon>Coleoptera</taxon>
        <taxon>Polyphaga</taxon>
        <taxon>Cucujiformia</taxon>
        <taxon>Chrysomeloidea</taxon>
        <taxon>Chrysomelidae</taxon>
        <taxon>Chrysomelinae</taxon>
        <taxon>Chrysomelini</taxon>
        <taxon>Phaedon</taxon>
    </lineage>
</organism>